<dbReference type="SUPFAM" id="SSF50630">
    <property type="entry name" value="Acid proteases"/>
    <property type="match status" value="1"/>
</dbReference>
<keyword evidence="3" id="KW-0378">Hydrolase</keyword>
<sequence length="388" mass="42399">MASGIVHKIQTQHHALSSEHSKHLFGHASLRRQQLYRRKVGMQASVGKLPLQEDDYLIVGTITVGTPPQSFNVEVDAFFDNELLLIGANANLSSVSKYIPKKNTYNASSSSTYVAVDGNISSYHKAQDVLNIGSLSATIKSFVVVDKVPYLLNYYPIDGILGLAPVKDSQFNVSVVADDLIDQLDQPLISIYSNSGGNGTGQVTLGAEDSDNCQSTWSYVPAIDYFRKGIQYAIHASSAEVTIGGQLTTVNMDSNVTFVPWFAFEAPFQAKDAFVNGTGASYNASIGEYTIDCDTTKAPLITLNLGGVGNSTDSTSRKLVLSGADYIRYWKRMNVCYLGVTFYFDYASHREFILGSQVLNNHCISFNYKERTVGFSDSKTPKTDVTKA</sequence>
<evidence type="ECO:0000313" key="3">
    <source>
        <dbReference type="EMBL" id="KAI1702353.1"/>
    </source>
</evidence>
<evidence type="ECO:0000313" key="4">
    <source>
        <dbReference type="Proteomes" id="UP001201812"/>
    </source>
</evidence>
<dbReference type="EMBL" id="JAKKPZ010000100">
    <property type="protein sequence ID" value="KAI1702353.1"/>
    <property type="molecule type" value="Genomic_DNA"/>
</dbReference>
<dbReference type="Proteomes" id="UP001201812">
    <property type="component" value="Unassembled WGS sequence"/>
</dbReference>
<comment type="caution">
    <text evidence="3">The sequence shown here is derived from an EMBL/GenBank/DDBJ whole genome shotgun (WGS) entry which is preliminary data.</text>
</comment>
<organism evidence="3 4">
    <name type="scientific">Ditylenchus destructor</name>
    <dbReference type="NCBI Taxonomy" id="166010"/>
    <lineage>
        <taxon>Eukaryota</taxon>
        <taxon>Metazoa</taxon>
        <taxon>Ecdysozoa</taxon>
        <taxon>Nematoda</taxon>
        <taxon>Chromadorea</taxon>
        <taxon>Rhabditida</taxon>
        <taxon>Tylenchina</taxon>
        <taxon>Tylenchomorpha</taxon>
        <taxon>Sphaerularioidea</taxon>
        <taxon>Anguinidae</taxon>
        <taxon>Anguininae</taxon>
        <taxon>Ditylenchus</taxon>
    </lineage>
</organism>
<dbReference type="GO" id="GO:0006508">
    <property type="term" value="P:proteolysis"/>
    <property type="evidence" value="ECO:0007669"/>
    <property type="project" value="UniProtKB-KW"/>
</dbReference>
<dbReference type="CDD" id="cd05471">
    <property type="entry name" value="pepsin_like"/>
    <property type="match status" value="1"/>
</dbReference>
<dbReference type="InterPro" id="IPR033121">
    <property type="entry name" value="PEPTIDASE_A1"/>
</dbReference>
<evidence type="ECO:0000256" key="1">
    <source>
        <dbReference type="ARBA" id="ARBA00007447"/>
    </source>
</evidence>
<dbReference type="Gene3D" id="2.40.70.10">
    <property type="entry name" value="Acid Proteases"/>
    <property type="match status" value="2"/>
</dbReference>
<dbReference type="PANTHER" id="PTHR47966:SF51">
    <property type="entry name" value="BETA-SITE APP-CLEAVING ENZYME, ISOFORM A-RELATED"/>
    <property type="match status" value="1"/>
</dbReference>
<dbReference type="InterPro" id="IPR021109">
    <property type="entry name" value="Peptidase_aspartic_dom_sf"/>
</dbReference>
<protein>
    <submittedName>
        <fullName evidence="3">Eukaryotic aspartyl protease domain-containing protein</fullName>
    </submittedName>
</protein>
<gene>
    <name evidence="3" type="ORF">DdX_15535</name>
</gene>
<dbReference type="Pfam" id="PF00026">
    <property type="entry name" value="Asp"/>
    <property type="match status" value="1"/>
</dbReference>
<feature type="domain" description="Peptidase A1" evidence="2">
    <location>
        <begin position="58"/>
        <end position="376"/>
    </location>
</feature>
<dbReference type="PROSITE" id="PS51767">
    <property type="entry name" value="PEPTIDASE_A1"/>
    <property type="match status" value="1"/>
</dbReference>
<keyword evidence="4" id="KW-1185">Reference proteome</keyword>
<proteinExistence type="inferred from homology"/>
<dbReference type="GO" id="GO:0004190">
    <property type="term" value="F:aspartic-type endopeptidase activity"/>
    <property type="evidence" value="ECO:0007669"/>
    <property type="project" value="InterPro"/>
</dbReference>
<dbReference type="InterPro" id="IPR001461">
    <property type="entry name" value="Aspartic_peptidase_A1"/>
</dbReference>
<reference evidence="3" key="1">
    <citation type="submission" date="2022-01" db="EMBL/GenBank/DDBJ databases">
        <title>Genome Sequence Resource for Two Populations of Ditylenchus destructor, the Migratory Endoparasitic Phytonematode.</title>
        <authorList>
            <person name="Zhang H."/>
            <person name="Lin R."/>
            <person name="Xie B."/>
        </authorList>
    </citation>
    <scope>NUCLEOTIDE SEQUENCE</scope>
    <source>
        <strain evidence="3">BazhouSP</strain>
    </source>
</reference>
<comment type="similarity">
    <text evidence="1">Belongs to the peptidase A1 family.</text>
</comment>
<name>A0AAD4MQ63_9BILA</name>
<accession>A0AAD4MQ63</accession>
<dbReference type="AlphaFoldDB" id="A0AAD4MQ63"/>
<dbReference type="InterPro" id="IPR034164">
    <property type="entry name" value="Pepsin-like_dom"/>
</dbReference>
<evidence type="ECO:0000259" key="2">
    <source>
        <dbReference type="PROSITE" id="PS51767"/>
    </source>
</evidence>
<dbReference type="PANTHER" id="PTHR47966">
    <property type="entry name" value="BETA-SITE APP-CLEAVING ENZYME, ISOFORM A-RELATED"/>
    <property type="match status" value="1"/>
</dbReference>
<keyword evidence="3" id="KW-0645">Protease</keyword>